<dbReference type="EMBL" id="BSXG01000211">
    <property type="protein sequence ID" value="GME31709.1"/>
    <property type="molecule type" value="Genomic_DNA"/>
</dbReference>
<sequence length="124" mass="11791">MKFSLAAAVIAAVAAPALAAHEASTTVTISPCPSSTASVADIVTRSPVPMASQSTPCPTLHTVMTNGTTVTMSHAGAGTPGSTGTDGSSTASATPSSFTGAAANNHAAFGGAVAAALGFAVFVL</sequence>
<organism evidence="1 2">
    <name type="scientific">Neofusicoccum parvum</name>
    <dbReference type="NCBI Taxonomy" id="310453"/>
    <lineage>
        <taxon>Eukaryota</taxon>
        <taxon>Fungi</taxon>
        <taxon>Dikarya</taxon>
        <taxon>Ascomycota</taxon>
        <taxon>Pezizomycotina</taxon>
        <taxon>Dothideomycetes</taxon>
        <taxon>Dothideomycetes incertae sedis</taxon>
        <taxon>Botryosphaeriales</taxon>
        <taxon>Botryosphaeriaceae</taxon>
        <taxon>Neofusicoccum</taxon>
    </lineage>
</organism>
<accession>A0ACB5S9G9</accession>
<reference evidence="1" key="1">
    <citation type="submission" date="2024-09" db="EMBL/GenBank/DDBJ databases">
        <title>Draft Genome Sequences of Neofusicoccum parvum.</title>
        <authorList>
            <person name="Ashida A."/>
            <person name="Camagna M."/>
            <person name="Tanaka A."/>
            <person name="Takemoto D."/>
        </authorList>
    </citation>
    <scope>NUCLEOTIDE SEQUENCE</scope>
    <source>
        <strain evidence="1">PPO83</strain>
    </source>
</reference>
<dbReference type="Proteomes" id="UP001165186">
    <property type="component" value="Unassembled WGS sequence"/>
</dbReference>
<proteinExistence type="predicted"/>
<gene>
    <name evidence="1" type="primary">g12494</name>
    <name evidence="1" type="ORF">NpPPO83_00012494</name>
</gene>
<evidence type="ECO:0000313" key="1">
    <source>
        <dbReference type="EMBL" id="GME31709.1"/>
    </source>
</evidence>
<protein>
    <submittedName>
        <fullName evidence="1">Uncharacterized protein</fullName>
    </submittedName>
</protein>
<evidence type="ECO:0000313" key="2">
    <source>
        <dbReference type="Proteomes" id="UP001165186"/>
    </source>
</evidence>
<comment type="caution">
    <text evidence="1">The sequence shown here is derived from an EMBL/GenBank/DDBJ whole genome shotgun (WGS) entry which is preliminary data.</text>
</comment>
<name>A0ACB5S9G9_9PEZI</name>
<keyword evidence="2" id="KW-1185">Reference proteome</keyword>